<dbReference type="EMBL" id="WTVM01000189">
    <property type="protein sequence ID" value="NMG05016.1"/>
    <property type="molecule type" value="Genomic_DNA"/>
</dbReference>
<name>A0A972J9Z0_9RHOO</name>
<dbReference type="RefSeq" id="WP_168989636.1">
    <property type="nucleotide sequence ID" value="NZ_CAWPHM010000098.1"/>
</dbReference>
<evidence type="ECO:0000313" key="2">
    <source>
        <dbReference type="Proteomes" id="UP000599523"/>
    </source>
</evidence>
<sequence length="66" mass="7371">MLSRSVPGCVSFQHPALNFMWHATFGHVEPCIGVISAEHQVFDDLSNELPHDKVDALVRTIVNHGY</sequence>
<dbReference type="AlphaFoldDB" id="A0A972J9Z0"/>
<accession>A0A972J9Z0</accession>
<reference evidence="1" key="1">
    <citation type="submission" date="2019-12" db="EMBL/GenBank/DDBJ databases">
        <title>Comparative genomics gives insights into the taxonomy of the Azoarcus-Aromatoleum group and reveals separate origins of nif in the plant-associated Azoarcus and non-plant-associated Aromatoleum sub-groups.</title>
        <authorList>
            <person name="Lafos M."/>
            <person name="Maluk M."/>
            <person name="Batista M."/>
            <person name="Junghare M."/>
            <person name="Carmona M."/>
            <person name="Faoro H."/>
            <person name="Cruz L.M."/>
            <person name="Battistoni F."/>
            <person name="De Souza E."/>
            <person name="Pedrosa F."/>
            <person name="Chen W.-M."/>
            <person name="Poole P.S."/>
            <person name="Dixon R.A."/>
            <person name="James E.K."/>
        </authorList>
    </citation>
    <scope>NUCLEOTIDE SEQUENCE</scope>
    <source>
        <strain evidence="1">NSC3</strain>
    </source>
</reference>
<organism evidence="1 2">
    <name type="scientific">Azoarcus taiwanensis</name>
    <dbReference type="NCBI Taxonomy" id="666964"/>
    <lineage>
        <taxon>Bacteria</taxon>
        <taxon>Pseudomonadati</taxon>
        <taxon>Pseudomonadota</taxon>
        <taxon>Betaproteobacteria</taxon>
        <taxon>Rhodocyclales</taxon>
        <taxon>Zoogloeaceae</taxon>
        <taxon>Azoarcus</taxon>
    </lineage>
</organism>
<keyword evidence="2" id="KW-1185">Reference proteome</keyword>
<comment type="caution">
    <text evidence="1">The sequence shown here is derived from an EMBL/GenBank/DDBJ whole genome shotgun (WGS) entry which is preliminary data.</text>
</comment>
<evidence type="ECO:0000313" key="1">
    <source>
        <dbReference type="EMBL" id="NMG05016.1"/>
    </source>
</evidence>
<gene>
    <name evidence="1" type="ORF">GPA21_18885</name>
</gene>
<proteinExistence type="predicted"/>
<dbReference type="Proteomes" id="UP000599523">
    <property type="component" value="Unassembled WGS sequence"/>
</dbReference>
<protein>
    <submittedName>
        <fullName evidence="1">Uncharacterized protein</fullName>
    </submittedName>
</protein>